<reference evidence="2 3" key="1">
    <citation type="submission" date="2020-10" db="EMBL/GenBank/DDBJ databases">
        <authorList>
            <person name="Kazantseva O.A."/>
            <person name="Piligrimova E.G."/>
            <person name="Shadrin A.M."/>
        </authorList>
    </citation>
    <scope>NUCLEOTIDE SEQUENCE [LARGE SCALE GENOMIC DNA]</scope>
</reference>
<gene>
    <name evidence="2" type="ORF">Kirov_44</name>
</gene>
<evidence type="ECO:0000256" key="1">
    <source>
        <dbReference type="SAM" id="Coils"/>
    </source>
</evidence>
<evidence type="ECO:0000313" key="3">
    <source>
        <dbReference type="Proteomes" id="UP000594029"/>
    </source>
</evidence>
<organism evidence="2 3">
    <name type="scientific">Bacillus phage Kirov</name>
    <dbReference type="NCBI Taxonomy" id="2783539"/>
    <lineage>
        <taxon>Viruses</taxon>
        <taxon>Duplodnaviria</taxon>
        <taxon>Heunggongvirae</taxon>
        <taxon>Uroviricota</taxon>
        <taxon>Caudoviricetes</taxon>
        <taxon>Andregratiavirinae</taxon>
        <taxon>Kirovvirus</taxon>
        <taxon>Kirovvirus kirov</taxon>
    </lineage>
</organism>
<dbReference type="EMBL" id="MW084976">
    <property type="protein sequence ID" value="QOV08243.1"/>
    <property type="molecule type" value="Genomic_DNA"/>
</dbReference>
<keyword evidence="3" id="KW-1185">Reference proteome</keyword>
<evidence type="ECO:0008006" key="4">
    <source>
        <dbReference type="Google" id="ProtNLM"/>
    </source>
</evidence>
<feature type="coiled-coil region" evidence="1">
    <location>
        <begin position="125"/>
        <end position="152"/>
    </location>
</feature>
<name>A0A7S6RB21_9CAUD</name>
<keyword evidence="1" id="KW-0175">Coiled coil</keyword>
<protein>
    <recommendedName>
        <fullName evidence="4">Tail assembly chaperone</fullName>
    </recommendedName>
</protein>
<sequence length="173" mass="20004">MTKDIKKLTLDELKKQDERLDKQFDAYISIGDDVYEVKIDEVFRTSKQGKVLDDMIAFFQEGGKRLELLELATPYTSLLLIKHFTDLEIPDDFDDAIAHLQSLIDLGVFEAILNELPEKEVVKTYDKLRDVLNEMTNRFEIAQAEADLVAEQLENEVVKKMFVDGEIETDKQE</sequence>
<evidence type="ECO:0000313" key="2">
    <source>
        <dbReference type="EMBL" id="QOV08243.1"/>
    </source>
</evidence>
<accession>A0A7S6RB21</accession>
<dbReference type="Proteomes" id="UP000594029">
    <property type="component" value="Segment"/>
</dbReference>
<proteinExistence type="predicted"/>